<dbReference type="OrthoDB" id="3257095at2759"/>
<sequence>MGLQSQTTENGGFRAVPSQRALLQTGAGGFTIFIGLSMVNLFLLPNFWWGLYHWGARLVGRNWAPFTSWLISW</sequence>
<evidence type="ECO:0000313" key="3">
    <source>
        <dbReference type="Proteomes" id="UP000239757"/>
    </source>
</evidence>
<accession>A0A2P5WVB7</accession>
<keyword evidence="1" id="KW-0812">Transmembrane</keyword>
<protein>
    <submittedName>
        <fullName evidence="2">Uncharacterized protein</fullName>
    </submittedName>
</protein>
<reference evidence="2 3" key="1">
    <citation type="submission" date="2015-01" db="EMBL/GenBank/DDBJ databases">
        <title>Genome of allotetraploid Gossypium barbadense reveals genomic plasticity and fiber elongation in cotton evolution.</title>
        <authorList>
            <person name="Chen X."/>
            <person name="Liu X."/>
            <person name="Zhao B."/>
            <person name="Zheng H."/>
            <person name="Hu Y."/>
            <person name="Lu G."/>
            <person name="Yang C."/>
            <person name="Chen J."/>
            <person name="Shan C."/>
            <person name="Zhang L."/>
            <person name="Zhou Y."/>
            <person name="Wang L."/>
            <person name="Guo W."/>
            <person name="Bai Y."/>
            <person name="Ruan J."/>
            <person name="Shangguan X."/>
            <person name="Mao Y."/>
            <person name="Jiang J."/>
            <person name="Zhu Y."/>
            <person name="Lei J."/>
            <person name="Kang H."/>
            <person name="Chen S."/>
            <person name="He X."/>
            <person name="Wang R."/>
            <person name="Wang Y."/>
            <person name="Chen J."/>
            <person name="Wang L."/>
            <person name="Yu S."/>
            <person name="Wang B."/>
            <person name="Wei J."/>
            <person name="Song S."/>
            <person name="Lu X."/>
            <person name="Gao Z."/>
            <person name="Gu W."/>
            <person name="Deng X."/>
            <person name="Ma D."/>
            <person name="Wang S."/>
            <person name="Liang W."/>
            <person name="Fang L."/>
            <person name="Cai C."/>
            <person name="Zhu X."/>
            <person name="Zhou B."/>
            <person name="Zhang Y."/>
            <person name="Chen Z."/>
            <person name="Xu S."/>
            <person name="Zhu R."/>
            <person name="Wang S."/>
            <person name="Zhang T."/>
            <person name="Zhao G."/>
        </authorList>
    </citation>
    <scope>NUCLEOTIDE SEQUENCE [LARGE SCALE GENOMIC DNA]</scope>
    <source>
        <strain evidence="3">cv. Xinhai21</strain>
        <tissue evidence="2">Leaf</tissue>
    </source>
</reference>
<organism evidence="2 3">
    <name type="scientific">Gossypium barbadense</name>
    <name type="common">Sea Island cotton</name>
    <name type="synonym">Hibiscus barbadensis</name>
    <dbReference type="NCBI Taxonomy" id="3634"/>
    <lineage>
        <taxon>Eukaryota</taxon>
        <taxon>Viridiplantae</taxon>
        <taxon>Streptophyta</taxon>
        <taxon>Embryophyta</taxon>
        <taxon>Tracheophyta</taxon>
        <taxon>Spermatophyta</taxon>
        <taxon>Magnoliopsida</taxon>
        <taxon>eudicotyledons</taxon>
        <taxon>Gunneridae</taxon>
        <taxon>Pentapetalae</taxon>
        <taxon>rosids</taxon>
        <taxon>malvids</taxon>
        <taxon>Malvales</taxon>
        <taxon>Malvaceae</taxon>
        <taxon>Malvoideae</taxon>
        <taxon>Gossypium</taxon>
    </lineage>
</organism>
<evidence type="ECO:0000313" key="2">
    <source>
        <dbReference type="EMBL" id="PPR94991.1"/>
    </source>
</evidence>
<evidence type="ECO:0000256" key="1">
    <source>
        <dbReference type="SAM" id="Phobius"/>
    </source>
</evidence>
<keyword evidence="1" id="KW-0472">Membrane</keyword>
<proteinExistence type="predicted"/>
<feature type="transmembrane region" description="Helical" evidence="1">
    <location>
        <begin position="21"/>
        <end position="44"/>
    </location>
</feature>
<keyword evidence="1" id="KW-1133">Transmembrane helix</keyword>
<gene>
    <name evidence="2" type="ORF">GOBAR_AA25677</name>
</gene>
<dbReference type="EMBL" id="KZ666394">
    <property type="protein sequence ID" value="PPR94991.1"/>
    <property type="molecule type" value="Genomic_DNA"/>
</dbReference>
<dbReference type="AlphaFoldDB" id="A0A2P5WVB7"/>
<dbReference type="Proteomes" id="UP000239757">
    <property type="component" value="Unassembled WGS sequence"/>
</dbReference>
<name>A0A2P5WVB7_GOSBA</name>